<sequence length="53" mass="5983">MQNTTPLQTPLEITQWYASIAVVNANFRVYGLIQASHVGTEKKFICLVVKKTM</sequence>
<evidence type="ECO:0000313" key="1">
    <source>
        <dbReference type="EMBL" id="BBB15767.1"/>
    </source>
</evidence>
<dbReference type="Proteomes" id="UP000282483">
    <property type="component" value="Chromosome"/>
</dbReference>
<protein>
    <submittedName>
        <fullName evidence="1">Uncharacterized protein</fullName>
    </submittedName>
</protein>
<reference evidence="1 2" key="1">
    <citation type="submission" date="2017-03" db="EMBL/GenBank/DDBJ databases">
        <title>The genome sequence of Candidatus Rickettsiella viridis.</title>
        <authorList>
            <person name="Nikoh N."/>
            <person name="Tsuchida T."/>
            <person name="Yamaguchi K."/>
            <person name="Maeda T."/>
            <person name="Shigenobu S."/>
            <person name="Fukatsu T."/>
        </authorList>
    </citation>
    <scope>NUCLEOTIDE SEQUENCE [LARGE SCALE GENOMIC DNA]</scope>
    <source>
        <strain evidence="1 2">Ap-RA04</strain>
    </source>
</reference>
<name>A0A2Z5V7U1_9COXI</name>
<dbReference type="AlphaFoldDB" id="A0A2Z5V7U1"/>
<accession>A0A2Z5V7U1</accession>
<dbReference type="KEGG" id="rvi:RVIR1_13200"/>
<evidence type="ECO:0000313" key="2">
    <source>
        <dbReference type="Proteomes" id="UP000282483"/>
    </source>
</evidence>
<keyword evidence="2" id="KW-1185">Reference proteome</keyword>
<proteinExistence type="predicted"/>
<dbReference type="EMBL" id="AP018005">
    <property type="protein sequence ID" value="BBB15767.1"/>
    <property type="molecule type" value="Genomic_DNA"/>
</dbReference>
<gene>
    <name evidence="1" type="ORF">RVIR1_13200</name>
</gene>
<organism evidence="1 2">
    <name type="scientific">Candidatus Rickettsiella viridis</name>
    <dbReference type="NCBI Taxonomy" id="676208"/>
    <lineage>
        <taxon>Bacteria</taxon>
        <taxon>Pseudomonadati</taxon>
        <taxon>Pseudomonadota</taxon>
        <taxon>Gammaproteobacteria</taxon>
        <taxon>Legionellales</taxon>
        <taxon>Coxiellaceae</taxon>
        <taxon>Rickettsiella</taxon>
    </lineage>
</organism>